<dbReference type="Proteomes" id="UP001153292">
    <property type="component" value="Chromosome 1"/>
</dbReference>
<protein>
    <recommendedName>
        <fullName evidence="6">DUF866 domain-containing protein</fullName>
    </recommendedName>
</protein>
<evidence type="ECO:0008006" key="6">
    <source>
        <dbReference type="Google" id="ProtNLM"/>
    </source>
</evidence>
<name>A0ABN8E9D3_CHISP</name>
<dbReference type="PANTHER" id="PTHR12857:SF0">
    <property type="entry name" value="CXXC MOTIF CONTAINING ZINC BINDING PROTEIN"/>
    <property type="match status" value="1"/>
</dbReference>
<keyword evidence="3" id="KW-0862">Zinc</keyword>
<dbReference type="SUPFAM" id="SSF141678">
    <property type="entry name" value="MAL13P1.257-like"/>
    <property type="match status" value="1"/>
</dbReference>
<evidence type="ECO:0000256" key="2">
    <source>
        <dbReference type="ARBA" id="ARBA00022723"/>
    </source>
</evidence>
<evidence type="ECO:0000256" key="3">
    <source>
        <dbReference type="ARBA" id="ARBA00022833"/>
    </source>
</evidence>
<dbReference type="EMBL" id="OU963894">
    <property type="protein sequence ID" value="CAH0663490.1"/>
    <property type="molecule type" value="Genomic_DNA"/>
</dbReference>
<keyword evidence="2" id="KW-0479">Metal-binding</keyword>
<evidence type="ECO:0000313" key="5">
    <source>
        <dbReference type="Proteomes" id="UP001153292"/>
    </source>
</evidence>
<dbReference type="PANTHER" id="PTHR12857">
    <property type="entry name" value="CXXC MOTIF CONTAINING ZINC BINDING PROTEIN"/>
    <property type="match status" value="1"/>
</dbReference>
<evidence type="ECO:0000313" key="4">
    <source>
        <dbReference type="EMBL" id="CAH0663490.1"/>
    </source>
</evidence>
<organism evidence="4 5">
    <name type="scientific">Chilo suppressalis</name>
    <name type="common">Asiatic rice borer moth</name>
    <dbReference type="NCBI Taxonomy" id="168631"/>
    <lineage>
        <taxon>Eukaryota</taxon>
        <taxon>Metazoa</taxon>
        <taxon>Ecdysozoa</taxon>
        <taxon>Arthropoda</taxon>
        <taxon>Hexapoda</taxon>
        <taxon>Insecta</taxon>
        <taxon>Pterygota</taxon>
        <taxon>Neoptera</taxon>
        <taxon>Endopterygota</taxon>
        <taxon>Lepidoptera</taxon>
        <taxon>Glossata</taxon>
        <taxon>Ditrysia</taxon>
        <taxon>Pyraloidea</taxon>
        <taxon>Crambidae</taxon>
        <taxon>Crambinae</taxon>
        <taxon>Chilo</taxon>
    </lineage>
</organism>
<sequence length="194" mass="22569">LKPNIYECCHIFGKERFCCDSLFVGFVLIIRKTMVKIALQIKAQLECIEKLYTNYPHYQWFLKLKCSSCGEVTEKFHDLTEADKVPQKHNRSETNLLIKCKLCSRENSIDVIEGSNGAFTNNDIGKFKTIVQFDCRGVEPVDFEPKSDWIAEAEENGKKFNDVDLSEKEWADYDEKNQTSVGVYELEWQFIKVK</sequence>
<accession>A0ABN8E9D3</accession>
<proteinExistence type="inferred from homology"/>
<evidence type="ECO:0000256" key="1">
    <source>
        <dbReference type="ARBA" id="ARBA00007818"/>
    </source>
</evidence>
<keyword evidence="5" id="KW-1185">Reference proteome</keyword>
<dbReference type="Pfam" id="PF05907">
    <property type="entry name" value="CXXC_Zn-b_euk"/>
    <property type="match status" value="1"/>
</dbReference>
<feature type="non-terminal residue" evidence="4">
    <location>
        <position position="194"/>
    </location>
</feature>
<gene>
    <name evidence="4" type="ORF">CHILSU_LOCUS98</name>
</gene>
<comment type="similarity">
    <text evidence="1">Belongs to the UPF0587 family.</text>
</comment>
<reference evidence="4" key="1">
    <citation type="submission" date="2021-12" db="EMBL/GenBank/DDBJ databases">
        <authorList>
            <person name="King R."/>
        </authorList>
    </citation>
    <scope>NUCLEOTIDE SEQUENCE</scope>
</reference>
<dbReference type="InterPro" id="IPR008584">
    <property type="entry name" value="CXXC_Zn-binding_euk"/>
</dbReference>